<sequence>MDNKEYALGISIPIKPDPVLSPTMIYADDLTGIYFETEDERYGRITFYNLDAIRICRGEYLPCDDDWTEDKEWCWVYEVQNSAWQIERYTYEKKHYGRAYEFGGNVNDMLSDFKHYIFSFHDQFVEVIARGVWWEEDQASLINQPLQKGHPFLALTKEQVSLYEAYGYKSQIRTNPLPINQLIEQAKFCPQKLYQFALIIDNHANIDHTVTISNKNDIIETHLRGYFGKKEVCFSGIPSLEEILPYIDIYINEVAERRKKIQ</sequence>
<dbReference type="EMBL" id="LQNU01000050">
    <property type="protein sequence ID" value="KZE81897.1"/>
    <property type="molecule type" value="Genomic_DNA"/>
</dbReference>
<keyword evidence="2" id="KW-1185">Reference proteome</keyword>
<dbReference type="RefSeq" id="WP_038987712.1">
    <property type="nucleotide sequence ID" value="NZ_JACAJT010000019.1"/>
</dbReference>
<organism evidence="1 2">
    <name type="scientific">Myroides marinus</name>
    <dbReference type="NCBI Taxonomy" id="703342"/>
    <lineage>
        <taxon>Bacteria</taxon>
        <taxon>Pseudomonadati</taxon>
        <taxon>Bacteroidota</taxon>
        <taxon>Flavobacteriia</taxon>
        <taxon>Flavobacteriales</taxon>
        <taxon>Flavobacteriaceae</taxon>
        <taxon>Myroides</taxon>
    </lineage>
</organism>
<proteinExistence type="predicted"/>
<accession>A0A163ZJL3</accession>
<dbReference type="AlphaFoldDB" id="A0A163ZJL3"/>
<dbReference type="OrthoDB" id="3035239at2"/>
<reference evidence="1 2" key="1">
    <citation type="submission" date="2016-01" db="EMBL/GenBank/DDBJ databases">
        <title>Whole genome sequencing of Myroides marinus L41.</title>
        <authorList>
            <person name="Hong K.W."/>
        </authorList>
    </citation>
    <scope>NUCLEOTIDE SEQUENCE [LARGE SCALE GENOMIC DNA]</scope>
    <source>
        <strain evidence="1 2">L41</strain>
    </source>
</reference>
<comment type="caution">
    <text evidence="1">The sequence shown here is derived from an EMBL/GenBank/DDBJ whole genome shotgun (WGS) entry which is preliminary data.</text>
</comment>
<dbReference type="Proteomes" id="UP000076630">
    <property type="component" value="Unassembled WGS sequence"/>
</dbReference>
<evidence type="ECO:0000313" key="1">
    <source>
        <dbReference type="EMBL" id="KZE81897.1"/>
    </source>
</evidence>
<evidence type="ECO:0000313" key="2">
    <source>
        <dbReference type="Proteomes" id="UP000076630"/>
    </source>
</evidence>
<name>A0A163ZJL3_9FLAO</name>
<protein>
    <submittedName>
        <fullName evidence="1">Uncharacterized protein</fullName>
    </submittedName>
</protein>
<gene>
    <name evidence="1" type="ORF">AV926_00900</name>
</gene>